<dbReference type="OrthoDB" id="9802795at2"/>
<dbReference type="PANTHER" id="PTHR30008">
    <property type="entry name" value="EXODEOXYRIBONUCLEASE 7 LARGE SUBUNIT"/>
    <property type="match status" value="1"/>
</dbReference>
<sequence length="421" mass="46501">MTEQTTAEQPWPVRTVARKINEWISRLGAVWVEGQVTQLSLRPGTQTAFLTLRDPAADVSMTVTCPTQLLREFQPPLTEGARVIVHGRPTFFMNRGTLSLRADEIRAVGIGELLARIERLRRLLAAEGLFERSRKRRLPFLPRTIGLITGRASAAERDVLVNARARWPAVDFRVENVAVQGALAVPQILDALSILDRDERVDVIVIARGGGSVEDLLPFSDETLCRAVYACRTPVVSAIGHEPDTPLIDHVADLRCSTPTDAGKRVVPDVAEEIQRVRTLRDRARRALHGWVDRERRLLDQLRSRPVLADPLKPLERHAEQVETARQRGRREIISLVKAEQSAIDGTKARLTTLGPAATLARGYAVVQFVTLDENLRVLRSVTDASPGTRLRVRVGDGAVHATVSQEQESSESGRGGSGDD</sequence>
<dbReference type="AlphaFoldDB" id="A0A428ZG15"/>
<comment type="catalytic activity">
    <reaction evidence="5 6">
        <text>Exonucleolytic cleavage in either 5'- to 3'- or 3'- to 5'-direction to yield nucleoside 5'-phosphates.</text>
        <dbReference type="EC" id="3.1.11.6"/>
    </reaction>
</comment>
<keyword evidence="2 5" id="KW-0540">Nuclease</keyword>
<evidence type="ECO:0000313" key="10">
    <source>
        <dbReference type="EMBL" id="RSM87014.1"/>
    </source>
</evidence>
<dbReference type="Pfam" id="PF02601">
    <property type="entry name" value="Exonuc_VII_L"/>
    <property type="match status" value="1"/>
</dbReference>
<name>A0A428ZG15_KIBAR</name>
<dbReference type="Proteomes" id="UP000287547">
    <property type="component" value="Unassembled WGS sequence"/>
</dbReference>
<reference evidence="10 11" key="1">
    <citation type="submission" date="2018-05" db="EMBL/GenBank/DDBJ databases">
        <title>Evolution of GPA BGCs.</title>
        <authorList>
            <person name="Waglechner N."/>
            <person name="Wright G.D."/>
        </authorList>
    </citation>
    <scope>NUCLEOTIDE SEQUENCE [LARGE SCALE GENOMIC DNA]</scope>
    <source>
        <strain evidence="10 11">A82846</strain>
    </source>
</reference>
<feature type="domain" description="Exonuclease VII large subunit C-terminal" evidence="8">
    <location>
        <begin position="129"/>
        <end position="343"/>
    </location>
</feature>
<dbReference type="RefSeq" id="WP_037263415.1">
    <property type="nucleotide sequence ID" value="NZ_QHKI01000007.1"/>
</dbReference>
<dbReference type="PANTHER" id="PTHR30008:SF0">
    <property type="entry name" value="EXODEOXYRIBONUCLEASE 7 LARGE SUBUNIT"/>
    <property type="match status" value="1"/>
</dbReference>
<dbReference type="CDD" id="cd04489">
    <property type="entry name" value="ExoVII_LU_OBF"/>
    <property type="match status" value="1"/>
</dbReference>
<keyword evidence="3 5" id="KW-0378">Hydrolase</keyword>
<evidence type="ECO:0000313" key="11">
    <source>
        <dbReference type="Proteomes" id="UP000287547"/>
    </source>
</evidence>
<comment type="subunit">
    <text evidence="5">Heterooligomer composed of large and small subunits.</text>
</comment>
<dbReference type="GO" id="GO:0003676">
    <property type="term" value="F:nucleic acid binding"/>
    <property type="evidence" value="ECO:0007669"/>
    <property type="project" value="InterPro"/>
</dbReference>
<accession>A0A428ZG15</accession>
<dbReference type="NCBIfam" id="TIGR00237">
    <property type="entry name" value="xseA"/>
    <property type="match status" value="1"/>
</dbReference>
<evidence type="ECO:0000256" key="6">
    <source>
        <dbReference type="RuleBase" id="RU004355"/>
    </source>
</evidence>
<dbReference type="InterPro" id="IPR020579">
    <property type="entry name" value="Exonuc_VII_lsu_C"/>
</dbReference>
<dbReference type="EC" id="3.1.11.6" evidence="5"/>
<protein>
    <recommendedName>
        <fullName evidence="5">Exodeoxyribonuclease 7 large subunit</fullName>
        <ecNumber evidence="5">3.1.11.6</ecNumber>
    </recommendedName>
    <alternativeName>
        <fullName evidence="5">Exodeoxyribonuclease VII large subunit</fullName>
        <shortName evidence="5">Exonuclease VII large subunit</shortName>
    </alternativeName>
</protein>
<comment type="function">
    <text evidence="5">Bidirectionally degrades single-stranded DNA into large acid-insoluble oligonucleotides, which are then degraded further into small acid-soluble oligonucleotides.</text>
</comment>
<dbReference type="Pfam" id="PF13742">
    <property type="entry name" value="tRNA_anti_2"/>
    <property type="match status" value="1"/>
</dbReference>
<evidence type="ECO:0000256" key="2">
    <source>
        <dbReference type="ARBA" id="ARBA00022722"/>
    </source>
</evidence>
<feature type="domain" description="OB-fold nucleic acid binding" evidence="9">
    <location>
        <begin position="12"/>
        <end position="106"/>
    </location>
</feature>
<comment type="caution">
    <text evidence="10">The sequence shown here is derived from an EMBL/GenBank/DDBJ whole genome shotgun (WGS) entry which is preliminary data.</text>
</comment>
<dbReference type="InterPro" id="IPR025824">
    <property type="entry name" value="OB-fold_nuc-bd_dom"/>
</dbReference>
<feature type="region of interest" description="Disordered" evidence="7">
    <location>
        <begin position="401"/>
        <end position="421"/>
    </location>
</feature>
<evidence type="ECO:0000256" key="3">
    <source>
        <dbReference type="ARBA" id="ARBA00022801"/>
    </source>
</evidence>
<dbReference type="EMBL" id="QHKI01000007">
    <property type="protein sequence ID" value="RSM87014.1"/>
    <property type="molecule type" value="Genomic_DNA"/>
</dbReference>
<dbReference type="GO" id="GO:0008855">
    <property type="term" value="F:exodeoxyribonuclease VII activity"/>
    <property type="evidence" value="ECO:0007669"/>
    <property type="project" value="UniProtKB-UniRule"/>
</dbReference>
<dbReference type="HAMAP" id="MF_00378">
    <property type="entry name" value="Exonuc_7_L"/>
    <property type="match status" value="1"/>
</dbReference>
<evidence type="ECO:0000259" key="8">
    <source>
        <dbReference type="Pfam" id="PF02601"/>
    </source>
</evidence>
<comment type="subcellular location">
    <subcellularLocation>
        <location evidence="5 6">Cytoplasm</location>
    </subcellularLocation>
</comment>
<evidence type="ECO:0000259" key="9">
    <source>
        <dbReference type="Pfam" id="PF13742"/>
    </source>
</evidence>
<dbReference type="GO" id="GO:0005737">
    <property type="term" value="C:cytoplasm"/>
    <property type="evidence" value="ECO:0007669"/>
    <property type="project" value="UniProtKB-SubCell"/>
</dbReference>
<evidence type="ECO:0000256" key="1">
    <source>
        <dbReference type="ARBA" id="ARBA00022490"/>
    </source>
</evidence>
<keyword evidence="4 5" id="KW-0269">Exonuclease</keyword>
<evidence type="ECO:0000256" key="7">
    <source>
        <dbReference type="SAM" id="MobiDB-lite"/>
    </source>
</evidence>
<evidence type="ECO:0000256" key="4">
    <source>
        <dbReference type="ARBA" id="ARBA00022839"/>
    </source>
</evidence>
<dbReference type="GO" id="GO:0006308">
    <property type="term" value="P:DNA catabolic process"/>
    <property type="evidence" value="ECO:0007669"/>
    <property type="project" value="UniProtKB-UniRule"/>
</dbReference>
<dbReference type="GO" id="GO:0009318">
    <property type="term" value="C:exodeoxyribonuclease VII complex"/>
    <property type="evidence" value="ECO:0007669"/>
    <property type="project" value="UniProtKB-UniRule"/>
</dbReference>
<comment type="similarity">
    <text evidence="5 6">Belongs to the XseA family.</text>
</comment>
<proteinExistence type="inferred from homology"/>
<dbReference type="InterPro" id="IPR003753">
    <property type="entry name" value="Exonuc_VII_L"/>
</dbReference>
<organism evidence="10 11">
    <name type="scientific">Kibdelosporangium aridum</name>
    <dbReference type="NCBI Taxonomy" id="2030"/>
    <lineage>
        <taxon>Bacteria</taxon>
        <taxon>Bacillati</taxon>
        <taxon>Actinomycetota</taxon>
        <taxon>Actinomycetes</taxon>
        <taxon>Pseudonocardiales</taxon>
        <taxon>Pseudonocardiaceae</taxon>
        <taxon>Kibdelosporangium</taxon>
    </lineage>
</organism>
<keyword evidence="1 5" id="KW-0963">Cytoplasm</keyword>
<evidence type="ECO:0000256" key="5">
    <source>
        <dbReference type="HAMAP-Rule" id="MF_00378"/>
    </source>
</evidence>
<gene>
    <name evidence="5" type="primary">xseA</name>
    <name evidence="10" type="ORF">DMH04_12325</name>
</gene>